<dbReference type="PANTHER" id="PTHR44591:SF3">
    <property type="entry name" value="RESPONSE REGULATORY DOMAIN-CONTAINING PROTEIN"/>
    <property type="match status" value="1"/>
</dbReference>
<evidence type="ECO:0000256" key="1">
    <source>
        <dbReference type="ARBA" id="ARBA00022553"/>
    </source>
</evidence>
<evidence type="ECO:0000313" key="5">
    <source>
        <dbReference type="Proteomes" id="UP000282311"/>
    </source>
</evidence>
<protein>
    <submittedName>
        <fullName evidence="4">Response regulator</fullName>
    </submittedName>
</protein>
<gene>
    <name evidence="4" type="ORF">D7M11_04005</name>
</gene>
<dbReference type="SUPFAM" id="SSF52172">
    <property type="entry name" value="CheY-like"/>
    <property type="match status" value="1"/>
</dbReference>
<comment type="caution">
    <text evidence="2">Lacks conserved residue(s) required for the propagation of feature annotation.</text>
</comment>
<evidence type="ECO:0000313" key="4">
    <source>
        <dbReference type="EMBL" id="RKN86182.1"/>
    </source>
</evidence>
<evidence type="ECO:0000259" key="3">
    <source>
        <dbReference type="PROSITE" id="PS50110"/>
    </source>
</evidence>
<keyword evidence="5" id="KW-1185">Reference proteome</keyword>
<name>A0A3B0CLW4_9BACL</name>
<evidence type="ECO:0000256" key="2">
    <source>
        <dbReference type="PROSITE-ProRule" id="PRU00169"/>
    </source>
</evidence>
<dbReference type="PROSITE" id="PS50110">
    <property type="entry name" value="RESPONSE_REGULATORY"/>
    <property type="match status" value="1"/>
</dbReference>
<dbReference type="InterPro" id="IPR011006">
    <property type="entry name" value="CheY-like_superfamily"/>
</dbReference>
<proteinExistence type="predicted"/>
<dbReference type="PANTHER" id="PTHR44591">
    <property type="entry name" value="STRESS RESPONSE REGULATOR PROTEIN 1"/>
    <property type="match status" value="1"/>
</dbReference>
<reference evidence="4 5" key="1">
    <citation type="journal article" date="2007" name="Int. J. Syst. Evol. Microbiol.">
        <title>Paenibacillus ginsengarvi sp. nov., isolated from soil from ginseng cultivation.</title>
        <authorList>
            <person name="Yoon M.H."/>
            <person name="Ten L.N."/>
            <person name="Im W.T."/>
        </authorList>
    </citation>
    <scope>NUCLEOTIDE SEQUENCE [LARGE SCALE GENOMIC DNA]</scope>
    <source>
        <strain evidence="4 5">KCTC 13059</strain>
    </source>
</reference>
<accession>A0A3B0CLW4</accession>
<dbReference type="AlphaFoldDB" id="A0A3B0CLW4"/>
<dbReference type="InterPro" id="IPR001789">
    <property type="entry name" value="Sig_transdc_resp-reg_receiver"/>
</dbReference>
<feature type="domain" description="Response regulatory" evidence="3">
    <location>
        <begin position="152"/>
        <end position="269"/>
    </location>
</feature>
<dbReference type="Gene3D" id="3.40.50.2300">
    <property type="match status" value="1"/>
</dbReference>
<dbReference type="SMART" id="SM00448">
    <property type="entry name" value="REC"/>
    <property type="match status" value="1"/>
</dbReference>
<dbReference type="Pfam" id="PF00072">
    <property type="entry name" value="Response_reg"/>
    <property type="match status" value="1"/>
</dbReference>
<dbReference type="EMBL" id="RBAH01000002">
    <property type="protein sequence ID" value="RKN86182.1"/>
    <property type="molecule type" value="Genomic_DNA"/>
</dbReference>
<comment type="caution">
    <text evidence="4">The sequence shown here is derived from an EMBL/GenBank/DDBJ whole genome shotgun (WGS) entry which is preliminary data.</text>
</comment>
<organism evidence="4 5">
    <name type="scientific">Paenibacillus ginsengarvi</name>
    <dbReference type="NCBI Taxonomy" id="400777"/>
    <lineage>
        <taxon>Bacteria</taxon>
        <taxon>Bacillati</taxon>
        <taxon>Bacillota</taxon>
        <taxon>Bacilli</taxon>
        <taxon>Bacillales</taxon>
        <taxon>Paenibacillaceae</taxon>
        <taxon>Paenibacillus</taxon>
    </lineage>
</organism>
<dbReference type="InterPro" id="IPR050595">
    <property type="entry name" value="Bact_response_regulator"/>
</dbReference>
<dbReference type="GO" id="GO:0000160">
    <property type="term" value="P:phosphorelay signal transduction system"/>
    <property type="evidence" value="ECO:0007669"/>
    <property type="project" value="InterPro"/>
</dbReference>
<dbReference type="Proteomes" id="UP000282311">
    <property type="component" value="Unassembled WGS sequence"/>
</dbReference>
<sequence length="270" mass="30435">MYMQLLQENVETGHLFAMLNRVLVESKETACGFIAAKIALDENGLNRLRQRLAFHAPDNEAQYLYEAGGGMLAILLPDTKLSHTHYVSLSVKQFMLDEQLAGSPIVITSFPECGVPKEADIRTIYAMTADEADYEDTILIYNQPANKRKHLTILIVDEDETVGELLDTRLRMKGYEVFMANNGADGLRMFNALTPNLVITELSLPALDGYDLIRSIRNRKQTKEECSIMVLSENRVERDISACFELGAADYIRKPYSPVELEARVRRLLG</sequence>
<keyword evidence="1" id="KW-0597">Phosphoprotein</keyword>